<evidence type="ECO:0000313" key="1">
    <source>
        <dbReference type="EMBL" id="MFB5680986.1"/>
    </source>
</evidence>
<sequence>DVRASAVQSFPQAFRLYRPLRKVVSEAWTSLKRTYIALGTKHLQAYLNEYTIRRRLRRPGAEEPMWQKLLSMVVAIPAILYRRLIARQPFQPLAAAS</sequence>
<feature type="non-terminal residue" evidence="1">
    <location>
        <position position="1"/>
    </location>
</feature>
<gene>
    <name evidence="1" type="ORF">ACE3NQ_08695</name>
</gene>
<comment type="caution">
    <text evidence="1">The sequence shown here is derived from an EMBL/GenBank/DDBJ whole genome shotgun (WGS) entry which is preliminary data.</text>
</comment>
<protein>
    <submittedName>
        <fullName evidence="1">Uncharacterized protein</fullName>
    </submittedName>
</protein>
<dbReference type="Proteomes" id="UP001580407">
    <property type="component" value="Unassembled WGS sequence"/>
</dbReference>
<accession>A0ABV5B5M3</accession>
<reference evidence="1 2" key="1">
    <citation type="submission" date="2024-09" db="EMBL/GenBank/DDBJ databases">
        <authorList>
            <person name="Ruan L."/>
        </authorList>
    </citation>
    <scope>NUCLEOTIDE SEQUENCE [LARGE SCALE GENOMIC DNA]</scope>
    <source>
        <strain evidence="1 2">D33</strain>
    </source>
</reference>
<keyword evidence="2" id="KW-1185">Reference proteome</keyword>
<name>A0ABV5B5M3_9BACL</name>
<organism evidence="1 2">
    <name type="scientific">Paenibacillus terreus</name>
    <dbReference type="NCBI Taxonomy" id="1387834"/>
    <lineage>
        <taxon>Bacteria</taxon>
        <taxon>Bacillati</taxon>
        <taxon>Bacillota</taxon>
        <taxon>Bacilli</taxon>
        <taxon>Bacillales</taxon>
        <taxon>Paenibacillaceae</taxon>
        <taxon>Paenibacillus</taxon>
    </lineage>
</organism>
<proteinExistence type="predicted"/>
<evidence type="ECO:0000313" key="2">
    <source>
        <dbReference type="Proteomes" id="UP001580407"/>
    </source>
</evidence>
<dbReference type="RefSeq" id="WP_375524783.1">
    <property type="nucleotide sequence ID" value="NZ_JBHILM010000008.1"/>
</dbReference>
<dbReference type="EMBL" id="JBHILM010000008">
    <property type="protein sequence ID" value="MFB5680986.1"/>
    <property type="molecule type" value="Genomic_DNA"/>
</dbReference>